<name>A0ABX2TCC3_9PROT</name>
<proteinExistence type="predicted"/>
<evidence type="ECO:0000313" key="1">
    <source>
        <dbReference type="EMBL" id="NYZ21819.1"/>
    </source>
</evidence>
<protein>
    <submittedName>
        <fullName evidence="1">Uncharacterized protein</fullName>
    </submittedName>
</protein>
<organism evidence="1 2">
    <name type="scientific">Azospirillum oleiclasticum</name>
    <dbReference type="NCBI Taxonomy" id="2735135"/>
    <lineage>
        <taxon>Bacteria</taxon>
        <taxon>Pseudomonadati</taxon>
        <taxon>Pseudomonadota</taxon>
        <taxon>Alphaproteobacteria</taxon>
        <taxon>Rhodospirillales</taxon>
        <taxon>Azospirillaceae</taxon>
        <taxon>Azospirillum</taxon>
    </lineage>
</organism>
<dbReference type="RefSeq" id="WP_180283597.1">
    <property type="nucleotide sequence ID" value="NZ_JABFDB010000014.1"/>
</dbReference>
<comment type="caution">
    <text evidence="1">The sequence shown here is derived from an EMBL/GenBank/DDBJ whole genome shotgun (WGS) entry which is preliminary data.</text>
</comment>
<sequence>MKGAVDTNVPIVANGRDGIYSPECRKACIKALTEMVRNGVAVLDSGRHMLKEYRTHLNQDGQPGVGDQFYQHVPRNFANPRRVRQVDAPCDPDGHVIDFPKDPALASFDPSDRVCATVAMKSGAPVLNAVDSDWWDHDVALKRNGIDVVFLCGRVPGKGR</sequence>
<gene>
    <name evidence="1" type="ORF">HND93_19055</name>
</gene>
<dbReference type="EMBL" id="JABFDB010000014">
    <property type="protein sequence ID" value="NYZ21819.1"/>
    <property type="molecule type" value="Genomic_DNA"/>
</dbReference>
<dbReference type="Proteomes" id="UP000584642">
    <property type="component" value="Unassembled WGS sequence"/>
</dbReference>
<reference evidence="1 2" key="1">
    <citation type="submission" date="2020-05" db="EMBL/GenBank/DDBJ databases">
        <title>Azospirillum oleiclasticum sp. nov, a nitrogen-fixing and heavy crude oil-emulsifying bacterium isolated from the crude oil of Yumen Oilfield.</title>
        <authorList>
            <person name="Wu D."/>
            <person name="Cai M."/>
            <person name="Zhang X."/>
        </authorList>
    </citation>
    <scope>NUCLEOTIDE SEQUENCE [LARGE SCALE GENOMIC DNA]</scope>
    <source>
        <strain evidence="1 2">ROY-1-1-2</strain>
    </source>
</reference>
<keyword evidence="2" id="KW-1185">Reference proteome</keyword>
<accession>A0ABX2TCC3</accession>
<evidence type="ECO:0000313" key="2">
    <source>
        <dbReference type="Proteomes" id="UP000584642"/>
    </source>
</evidence>